<dbReference type="AlphaFoldDB" id="A0A0N4XKZ8"/>
<evidence type="ECO:0000256" key="4">
    <source>
        <dbReference type="ARBA" id="ARBA00023136"/>
    </source>
</evidence>
<reference evidence="6 7" key="2">
    <citation type="submission" date="2018-11" db="EMBL/GenBank/DDBJ databases">
        <authorList>
            <consortium name="Pathogen Informatics"/>
        </authorList>
    </citation>
    <scope>NUCLEOTIDE SEQUENCE [LARGE SCALE GENOMIC DNA]</scope>
</reference>
<evidence type="ECO:0000256" key="3">
    <source>
        <dbReference type="ARBA" id="ARBA00022989"/>
    </source>
</evidence>
<name>A0A0N4XKZ8_NIPBR</name>
<evidence type="ECO:0000256" key="2">
    <source>
        <dbReference type="ARBA" id="ARBA00022692"/>
    </source>
</evidence>
<feature type="transmembrane region" description="Helical" evidence="5">
    <location>
        <begin position="93"/>
        <end position="112"/>
    </location>
</feature>
<evidence type="ECO:0000256" key="5">
    <source>
        <dbReference type="SAM" id="Phobius"/>
    </source>
</evidence>
<evidence type="ECO:0000313" key="7">
    <source>
        <dbReference type="Proteomes" id="UP000271162"/>
    </source>
</evidence>
<evidence type="ECO:0000256" key="1">
    <source>
        <dbReference type="ARBA" id="ARBA00004141"/>
    </source>
</evidence>
<organism evidence="8">
    <name type="scientific">Nippostrongylus brasiliensis</name>
    <name type="common">Rat hookworm</name>
    <dbReference type="NCBI Taxonomy" id="27835"/>
    <lineage>
        <taxon>Eukaryota</taxon>
        <taxon>Metazoa</taxon>
        <taxon>Ecdysozoa</taxon>
        <taxon>Nematoda</taxon>
        <taxon>Chromadorea</taxon>
        <taxon>Rhabditida</taxon>
        <taxon>Rhabditina</taxon>
        <taxon>Rhabditomorpha</taxon>
        <taxon>Strongyloidea</taxon>
        <taxon>Heligmosomidae</taxon>
        <taxon>Nippostrongylus</taxon>
    </lineage>
</organism>
<protein>
    <submittedName>
        <fullName evidence="8">Latrophilin-like protein LAT-2 (inferred by orthology to a C. elegans protein)</fullName>
    </submittedName>
</protein>
<dbReference type="PANTHER" id="PTHR12011:SF347">
    <property type="entry name" value="FI21270P1-RELATED"/>
    <property type="match status" value="1"/>
</dbReference>
<dbReference type="Proteomes" id="UP000271162">
    <property type="component" value="Unassembled WGS sequence"/>
</dbReference>
<dbReference type="STRING" id="27835.A0A0N4XKZ8"/>
<dbReference type="PANTHER" id="PTHR12011">
    <property type="entry name" value="ADHESION G-PROTEIN COUPLED RECEPTOR"/>
    <property type="match status" value="1"/>
</dbReference>
<feature type="transmembrane region" description="Helical" evidence="5">
    <location>
        <begin position="118"/>
        <end position="139"/>
    </location>
</feature>
<dbReference type="GO" id="GO:0005886">
    <property type="term" value="C:plasma membrane"/>
    <property type="evidence" value="ECO:0007669"/>
    <property type="project" value="TreeGrafter"/>
</dbReference>
<dbReference type="Pfam" id="PF00002">
    <property type="entry name" value="7tm_2"/>
    <property type="match status" value="1"/>
</dbReference>
<evidence type="ECO:0000313" key="6">
    <source>
        <dbReference type="EMBL" id="VDL66790.1"/>
    </source>
</evidence>
<dbReference type="Gene3D" id="1.20.1070.10">
    <property type="entry name" value="Rhodopsin 7-helix transmembrane proteins"/>
    <property type="match status" value="1"/>
</dbReference>
<gene>
    <name evidence="6" type="ORF">NBR_LOCUS3201</name>
</gene>
<keyword evidence="7" id="KW-1185">Reference proteome</keyword>
<keyword evidence="2 5" id="KW-0812">Transmembrane</keyword>
<keyword evidence="4 5" id="KW-0472">Membrane</keyword>
<keyword evidence="3 5" id="KW-1133">Transmembrane helix</keyword>
<sequence>MLLEGYQLYLMLIQVFESNKTRLLLYYKFSYGFPALHENEEKIFSCWIDTSSSTLWAFVGPVIGIILVVLSVKSRDRNDRDRILGWLKGSATLLCLLGVTWVFGFLTAVSGIGGMVFAWIFTILNCTQGVFILVLHVLMNSKVRSTVVRWLRGGVCCLPDKTSADNSRYVY</sequence>
<dbReference type="GO" id="GO:0004930">
    <property type="term" value="F:G protein-coupled receptor activity"/>
    <property type="evidence" value="ECO:0007669"/>
    <property type="project" value="InterPro"/>
</dbReference>
<accession>A0A0N4XKZ8</accession>
<feature type="transmembrane region" description="Helical" evidence="5">
    <location>
        <begin position="54"/>
        <end position="72"/>
    </location>
</feature>
<dbReference type="InterPro" id="IPR000832">
    <property type="entry name" value="GPCR_2_secretin-like"/>
</dbReference>
<evidence type="ECO:0000313" key="8">
    <source>
        <dbReference type="WBParaSite" id="NBR_0000320001-mRNA-1"/>
    </source>
</evidence>
<reference evidence="8" key="1">
    <citation type="submission" date="2017-02" db="UniProtKB">
        <authorList>
            <consortium name="WormBaseParasite"/>
        </authorList>
    </citation>
    <scope>IDENTIFICATION</scope>
</reference>
<dbReference type="WBParaSite" id="NBR_0000320001-mRNA-1">
    <property type="protein sequence ID" value="NBR_0000320001-mRNA-1"/>
    <property type="gene ID" value="NBR_0000320001"/>
</dbReference>
<proteinExistence type="predicted"/>
<comment type="subcellular location">
    <subcellularLocation>
        <location evidence="1">Membrane</location>
        <topology evidence="1">Multi-pass membrane protein</topology>
    </subcellularLocation>
</comment>
<dbReference type="OMA" id="KIFSCWI"/>
<dbReference type="EMBL" id="UYSL01004544">
    <property type="protein sequence ID" value="VDL66790.1"/>
    <property type="molecule type" value="Genomic_DNA"/>
</dbReference>